<comment type="caution">
    <text evidence="4">Lacks conserved residue(s) required for the propagation of feature annotation.</text>
</comment>
<feature type="active site" evidence="3">
    <location>
        <position position="96"/>
    </location>
</feature>
<feature type="transmembrane region" description="Helical" evidence="4">
    <location>
        <begin position="65"/>
        <end position="86"/>
    </location>
</feature>
<accession>A0A6I1DV96</accession>
<dbReference type="InterPro" id="IPR019533">
    <property type="entry name" value="Peptidase_S26"/>
</dbReference>
<evidence type="ECO:0000256" key="4">
    <source>
        <dbReference type="RuleBase" id="RU362042"/>
    </source>
</evidence>
<feature type="domain" description="Peptidase S26" evidence="5">
    <location>
        <begin position="303"/>
        <end position="383"/>
    </location>
</feature>
<comment type="similarity">
    <text evidence="1 4">Belongs to the peptidase S26 family.</text>
</comment>
<feature type="domain" description="Peptidase S26" evidence="5">
    <location>
        <begin position="67"/>
        <end position="215"/>
    </location>
</feature>
<dbReference type="GO" id="GO:0004252">
    <property type="term" value="F:serine-type endopeptidase activity"/>
    <property type="evidence" value="ECO:0007669"/>
    <property type="project" value="InterPro"/>
</dbReference>
<evidence type="ECO:0000313" key="7">
    <source>
        <dbReference type="Proteomes" id="UP000429785"/>
    </source>
</evidence>
<dbReference type="NCBIfam" id="TIGR02227">
    <property type="entry name" value="sigpep_I_bact"/>
    <property type="match status" value="1"/>
</dbReference>
<keyword evidence="4" id="KW-1133">Transmembrane helix</keyword>
<comment type="catalytic activity">
    <reaction evidence="4">
        <text>Cleavage of hydrophobic, N-terminal signal or leader sequences from secreted and periplasmic proteins.</text>
        <dbReference type="EC" id="3.4.21.89"/>
    </reaction>
</comment>
<name>A0A6I1DV96_9FLAO</name>
<proteinExistence type="inferred from homology"/>
<dbReference type="AlphaFoldDB" id="A0A6I1DV96"/>
<dbReference type="Gene3D" id="2.10.109.10">
    <property type="entry name" value="Umud Fragment, subunit A"/>
    <property type="match status" value="2"/>
</dbReference>
<evidence type="ECO:0000313" key="6">
    <source>
        <dbReference type="EMBL" id="KAB7528870.1"/>
    </source>
</evidence>
<dbReference type="Pfam" id="PF10502">
    <property type="entry name" value="Peptidase_S26"/>
    <property type="match status" value="2"/>
</dbReference>
<organism evidence="6 7">
    <name type="scientific">Flagellimonas olearia</name>
    <dbReference type="NCBI Taxonomy" id="552546"/>
    <lineage>
        <taxon>Bacteria</taxon>
        <taxon>Pseudomonadati</taxon>
        <taxon>Bacteroidota</taxon>
        <taxon>Flavobacteriia</taxon>
        <taxon>Flavobacteriales</taxon>
        <taxon>Flavobacteriaceae</taxon>
        <taxon>Flagellimonas</taxon>
    </lineage>
</organism>
<dbReference type="RefSeq" id="WP_152132247.1">
    <property type="nucleotide sequence ID" value="NZ_WELG01000002.1"/>
</dbReference>
<feature type="active site" evidence="3">
    <location>
        <position position="177"/>
    </location>
</feature>
<sequence length="402" mass="46080">MTTRFSTKKRVLFRPYSIVPLGVFLLFLCILGLCWLTALIVFLGLLVLLVLWGIDQIQSNRLKGFVRFLSIFFLIFLAVLSIRLFVFEVYTVPSNSMENTVYTGDIIVVNKLIYGPGIPLALKDVPWVNIFFSDKKGATPEDSQYIWSSLRLPGLATVPRREDILVYQQAYGFYIVKRCMALPGDTLTIKNGETYVNGKHRTPSKDIKEDYQIRPTNTKPFFSTMDSLGINGPFSPIPDTSNLIKATLSKNEMATLQKNENYQVLQKDLDKSLKDRPLFANPEENEWTLDNMGPLVVPKKGMEIKINPKTYALYGAAISDFEGQEWEENNDIYYNKHGEKIEAYTFTQDFCFLMGDNRKHSIDSRYFGFVPVSNIIGKVPMILFSTSSWKSFKERFFKKLNP</sequence>
<comment type="caution">
    <text evidence="6">The sequence shown here is derived from an EMBL/GenBank/DDBJ whole genome shotgun (WGS) entry which is preliminary data.</text>
</comment>
<reference evidence="6 7" key="1">
    <citation type="submission" date="2019-10" db="EMBL/GenBank/DDBJ databases">
        <title>Muricauda olearia CL-SS4 JCM15563 genome.</title>
        <authorList>
            <person name="Liu L."/>
        </authorList>
    </citation>
    <scope>NUCLEOTIDE SEQUENCE [LARGE SCALE GENOMIC DNA]</scope>
    <source>
        <strain evidence="6 7">CL-SS4</strain>
    </source>
</reference>
<dbReference type="EC" id="3.4.21.89" evidence="4"/>
<evidence type="ECO:0000256" key="2">
    <source>
        <dbReference type="ARBA" id="ARBA00019232"/>
    </source>
</evidence>
<dbReference type="GO" id="GO:0009003">
    <property type="term" value="F:signal peptidase activity"/>
    <property type="evidence" value="ECO:0007669"/>
    <property type="project" value="UniProtKB-EC"/>
</dbReference>
<dbReference type="PANTHER" id="PTHR43390">
    <property type="entry name" value="SIGNAL PEPTIDASE I"/>
    <property type="match status" value="1"/>
</dbReference>
<dbReference type="PRINTS" id="PR00727">
    <property type="entry name" value="LEADERPTASE"/>
</dbReference>
<evidence type="ECO:0000256" key="3">
    <source>
        <dbReference type="PIRSR" id="PIRSR600223-1"/>
    </source>
</evidence>
<keyword evidence="4" id="KW-0472">Membrane</keyword>
<dbReference type="InterPro" id="IPR036286">
    <property type="entry name" value="LexA/Signal_pep-like_sf"/>
</dbReference>
<dbReference type="SUPFAM" id="SSF51306">
    <property type="entry name" value="LexA/Signal peptidase"/>
    <property type="match status" value="1"/>
</dbReference>
<protein>
    <recommendedName>
        <fullName evidence="2 4">Signal peptidase I</fullName>
        <ecNumber evidence="4">3.4.21.89</ecNumber>
    </recommendedName>
</protein>
<comment type="subcellular location">
    <subcellularLocation>
        <location evidence="4">Membrane</location>
        <topology evidence="4">Single-pass type II membrane protein</topology>
    </subcellularLocation>
</comment>
<dbReference type="GO" id="GO:0016020">
    <property type="term" value="C:membrane"/>
    <property type="evidence" value="ECO:0007669"/>
    <property type="project" value="UniProtKB-SubCell"/>
</dbReference>
<dbReference type="OrthoDB" id="9802919at2"/>
<evidence type="ECO:0000259" key="5">
    <source>
        <dbReference type="Pfam" id="PF10502"/>
    </source>
</evidence>
<dbReference type="EMBL" id="WELG01000002">
    <property type="protein sequence ID" value="KAB7528870.1"/>
    <property type="molecule type" value="Genomic_DNA"/>
</dbReference>
<dbReference type="InterPro" id="IPR000223">
    <property type="entry name" value="Pept_S26A_signal_pept_1"/>
</dbReference>
<feature type="transmembrane region" description="Helical" evidence="4">
    <location>
        <begin position="20"/>
        <end position="53"/>
    </location>
</feature>
<dbReference type="CDD" id="cd06530">
    <property type="entry name" value="S26_SPase_I"/>
    <property type="match status" value="2"/>
</dbReference>
<dbReference type="GO" id="GO:0006465">
    <property type="term" value="P:signal peptide processing"/>
    <property type="evidence" value="ECO:0007669"/>
    <property type="project" value="InterPro"/>
</dbReference>
<dbReference type="Proteomes" id="UP000429785">
    <property type="component" value="Unassembled WGS sequence"/>
</dbReference>
<keyword evidence="4" id="KW-0645">Protease</keyword>
<gene>
    <name evidence="6" type="primary">lepB</name>
    <name evidence="6" type="ORF">F8C76_13545</name>
</gene>
<dbReference type="PANTHER" id="PTHR43390:SF1">
    <property type="entry name" value="CHLOROPLAST PROCESSING PEPTIDASE"/>
    <property type="match status" value="1"/>
</dbReference>
<keyword evidence="4 6" id="KW-0378">Hydrolase</keyword>
<keyword evidence="4" id="KW-0812">Transmembrane</keyword>
<evidence type="ECO:0000256" key="1">
    <source>
        <dbReference type="ARBA" id="ARBA00009370"/>
    </source>
</evidence>